<keyword evidence="1" id="KW-0472">Membrane</keyword>
<dbReference type="CDD" id="cd06339">
    <property type="entry name" value="PBP1_YraM_LppC_lipoprotein-like"/>
    <property type="match status" value="1"/>
</dbReference>
<gene>
    <name evidence="3" type="primary">lpoA</name>
    <name evidence="3" type="ORF">DOQ08_00016</name>
</gene>
<dbReference type="SUPFAM" id="SSF53822">
    <property type="entry name" value="Periplasmic binding protein-like I"/>
    <property type="match status" value="1"/>
</dbReference>
<dbReference type="Proteomes" id="UP000265903">
    <property type="component" value="Unassembled WGS sequence"/>
</dbReference>
<evidence type="ECO:0000313" key="4">
    <source>
        <dbReference type="Proteomes" id="UP000265903"/>
    </source>
</evidence>
<keyword evidence="2" id="KW-0732">Signal</keyword>
<dbReference type="EMBL" id="QMDL01000001">
    <property type="protein sequence ID" value="RMJ05349.1"/>
    <property type="molecule type" value="Genomic_DNA"/>
</dbReference>
<protein>
    <submittedName>
        <fullName evidence="3">Penicillin-binding protein activator LpoA</fullName>
    </submittedName>
</protein>
<dbReference type="RefSeq" id="WP_227537426.1">
    <property type="nucleotide sequence ID" value="NZ_QMDL01000001.1"/>
</dbReference>
<evidence type="ECO:0000256" key="2">
    <source>
        <dbReference type="SAM" id="SignalP"/>
    </source>
</evidence>
<reference evidence="3 4" key="1">
    <citation type="submission" date="2018-08" db="EMBL/GenBank/DDBJ databases">
        <title>Whole Genome Sequence of the Moderate Halophilic Marine Bacterium Marinobacter litoralis Sw-45.</title>
        <authorList>
            <person name="Musa H."/>
        </authorList>
    </citation>
    <scope>NUCLEOTIDE SEQUENCE [LARGE SCALE GENOMIC DNA]</scope>
    <source>
        <strain evidence="3 4">Sw-45</strain>
    </source>
</reference>
<dbReference type="InterPro" id="IPR007443">
    <property type="entry name" value="LpoA"/>
</dbReference>
<feature type="chain" id="PRO_5018144259" evidence="2">
    <location>
        <begin position="28"/>
        <end position="613"/>
    </location>
</feature>
<dbReference type="Gene3D" id="3.40.50.2300">
    <property type="match status" value="2"/>
</dbReference>
<comment type="caution">
    <text evidence="3">The sequence shown here is derived from an EMBL/GenBank/DDBJ whole genome shotgun (WGS) entry which is preliminary data.</text>
</comment>
<sequence>MMTYRNSLPTFTLLAVLITLFSGCASINLDTHVAETPEQALTIAADENDPQSAQRYLLRIASDYQTKGNHTAARKILRHDLLKSAEGQPLEQRRLLAMASAIELEDRGWAKELAATGNTEDFLNYPSDLLPRAANLQAQTYALAGKSLDAATTLILLGQTDSSTSPQSIHDKIWSQLKNVDSSELQASTNNAIGFENQGWLELAMTLRNTDGNLDAQGRLIRQWQNNWPGHPAAQTLPIELALMADISSSRPENIVLALPLNGPLASAGKAIRDGFIAAYYNDTSANRSKTDIRVVDTANQPFRDLYSKLSSSKVDLIVGPLEKEGLTELADMNTLPVPVLGLNYLPAGRKAPNGLYQYGLSAEDEARQIAEQLAEDNITRILALIPNGEWGDRVAAALTNKLQETGVTALHVQRFFPEDNLRAITADVLGVTASRQRAIDVERTIGLNVEFEPRPRQDAEAIVMVAAPTIARQFKPLFAFYFAGNLPVYAPSITYEGVPNPSRDRDLNNVIFTDIPWVLAENSPLRSDAEQYLTGTKGQLGRLFAMGADAWQLSKRLPLLQQVNDAAINGHTGTLTMTQTGSIHREQLWAKFVNGTPEILETKSPDALVTGE</sequence>
<dbReference type="AlphaFoldDB" id="A0A3M2RJL5"/>
<dbReference type="InterPro" id="IPR028082">
    <property type="entry name" value="Peripla_BP_I"/>
</dbReference>
<dbReference type="Gene3D" id="1.25.40.650">
    <property type="match status" value="1"/>
</dbReference>
<keyword evidence="4" id="KW-1185">Reference proteome</keyword>
<dbReference type="PANTHER" id="PTHR38038">
    <property type="entry name" value="PENICILLIN-BINDING PROTEIN ACTIVATOR LPOA"/>
    <property type="match status" value="1"/>
</dbReference>
<evidence type="ECO:0000256" key="1">
    <source>
        <dbReference type="ARBA" id="ARBA00023136"/>
    </source>
</evidence>
<organism evidence="3 4">
    <name type="scientific">Marinobacter litoralis</name>
    <dbReference type="NCBI Taxonomy" id="187981"/>
    <lineage>
        <taxon>Bacteria</taxon>
        <taxon>Pseudomonadati</taxon>
        <taxon>Pseudomonadota</taxon>
        <taxon>Gammaproteobacteria</taxon>
        <taxon>Pseudomonadales</taxon>
        <taxon>Marinobacteraceae</taxon>
        <taxon>Marinobacter</taxon>
    </lineage>
</organism>
<dbReference type="GO" id="GO:0009252">
    <property type="term" value="P:peptidoglycan biosynthetic process"/>
    <property type="evidence" value="ECO:0007669"/>
    <property type="project" value="TreeGrafter"/>
</dbReference>
<dbReference type="GO" id="GO:0031241">
    <property type="term" value="C:periplasmic side of cell outer membrane"/>
    <property type="evidence" value="ECO:0007669"/>
    <property type="project" value="TreeGrafter"/>
</dbReference>
<name>A0A3M2RJL5_9GAMM</name>
<dbReference type="PANTHER" id="PTHR38038:SF1">
    <property type="entry name" value="PENICILLIN-BINDING PROTEIN ACTIVATOR LPOA"/>
    <property type="match status" value="1"/>
</dbReference>
<evidence type="ECO:0000313" key="3">
    <source>
        <dbReference type="EMBL" id="RMJ05349.1"/>
    </source>
</evidence>
<dbReference type="GO" id="GO:0030234">
    <property type="term" value="F:enzyme regulator activity"/>
    <property type="evidence" value="ECO:0007669"/>
    <property type="project" value="TreeGrafter"/>
</dbReference>
<dbReference type="Pfam" id="PF04348">
    <property type="entry name" value="LppC"/>
    <property type="match status" value="1"/>
</dbReference>
<accession>A0A3M2RJL5</accession>
<feature type="signal peptide" evidence="2">
    <location>
        <begin position="1"/>
        <end position="27"/>
    </location>
</feature>
<dbReference type="PROSITE" id="PS51257">
    <property type="entry name" value="PROKAR_LIPOPROTEIN"/>
    <property type="match status" value="1"/>
</dbReference>
<proteinExistence type="predicted"/>